<evidence type="ECO:0000313" key="3">
    <source>
        <dbReference type="Proteomes" id="UP000027265"/>
    </source>
</evidence>
<evidence type="ECO:0000256" key="1">
    <source>
        <dbReference type="SAM" id="SignalP"/>
    </source>
</evidence>
<dbReference type="EMBL" id="KL197732">
    <property type="protein sequence ID" value="KDQ53663.1"/>
    <property type="molecule type" value="Genomic_DNA"/>
</dbReference>
<dbReference type="HOGENOM" id="CLU_1107273_0_0_1"/>
<dbReference type="InParanoid" id="A0A067PFH3"/>
<protein>
    <submittedName>
        <fullName evidence="2">Uncharacterized protein</fullName>
    </submittedName>
</protein>
<sequence length="251" mass="27865">MRNSAILLSICTLILLPLAALQGWALQMPFDILNVTSWTDDLPANHLSASFDLEGFRSKLEAAKVAIKQSHAYSMVLEEATKPIEDLDAASFMEDPESFKGYMLGVSDFGEVVADSFIGVAIAVFDTYKVAHCALDERKCFEHGRPKSDLRLFAELMDESGQSALKGLLHDGDTTREIAKAMARAVYKVNDSRSPSAKAQTIRKVTKEHFIKAAGYEDTILDKIKEENRLPLYTAMLDVKGKETLRKQAFI</sequence>
<evidence type="ECO:0000313" key="2">
    <source>
        <dbReference type="EMBL" id="KDQ53663.1"/>
    </source>
</evidence>
<feature type="signal peptide" evidence="1">
    <location>
        <begin position="1"/>
        <end position="25"/>
    </location>
</feature>
<keyword evidence="1" id="KW-0732">Signal</keyword>
<dbReference type="AlphaFoldDB" id="A0A067PFH3"/>
<keyword evidence="3" id="KW-1185">Reference proteome</keyword>
<proteinExistence type="predicted"/>
<accession>A0A067PFH3</accession>
<reference evidence="3" key="1">
    <citation type="journal article" date="2014" name="Proc. Natl. Acad. Sci. U.S.A.">
        <title>Extensive sampling of basidiomycete genomes demonstrates inadequacy of the white-rot/brown-rot paradigm for wood decay fungi.</title>
        <authorList>
            <person name="Riley R."/>
            <person name="Salamov A.A."/>
            <person name="Brown D.W."/>
            <person name="Nagy L.G."/>
            <person name="Floudas D."/>
            <person name="Held B.W."/>
            <person name="Levasseur A."/>
            <person name="Lombard V."/>
            <person name="Morin E."/>
            <person name="Otillar R."/>
            <person name="Lindquist E.A."/>
            <person name="Sun H."/>
            <person name="LaButti K.M."/>
            <person name="Schmutz J."/>
            <person name="Jabbour D."/>
            <person name="Luo H."/>
            <person name="Baker S.E."/>
            <person name="Pisabarro A.G."/>
            <person name="Walton J.D."/>
            <person name="Blanchette R.A."/>
            <person name="Henrissat B."/>
            <person name="Martin F."/>
            <person name="Cullen D."/>
            <person name="Hibbett D.S."/>
            <person name="Grigoriev I.V."/>
        </authorList>
    </citation>
    <scope>NUCLEOTIDE SEQUENCE [LARGE SCALE GENOMIC DNA]</scope>
    <source>
        <strain evidence="3">MUCL 33604</strain>
    </source>
</reference>
<dbReference type="Proteomes" id="UP000027265">
    <property type="component" value="Unassembled WGS sequence"/>
</dbReference>
<gene>
    <name evidence="2" type="ORF">JAAARDRAFT_38978</name>
</gene>
<feature type="chain" id="PRO_5001646668" evidence="1">
    <location>
        <begin position="26"/>
        <end position="251"/>
    </location>
</feature>
<organism evidence="2 3">
    <name type="scientific">Jaapia argillacea MUCL 33604</name>
    <dbReference type="NCBI Taxonomy" id="933084"/>
    <lineage>
        <taxon>Eukaryota</taxon>
        <taxon>Fungi</taxon>
        <taxon>Dikarya</taxon>
        <taxon>Basidiomycota</taxon>
        <taxon>Agaricomycotina</taxon>
        <taxon>Agaricomycetes</taxon>
        <taxon>Agaricomycetidae</taxon>
        <taxon>Jaapiales</taxon>
        <taxon>Jaapiaceae</taxon>
        <taxon>Jaapia</taxon>
    </lineage>
</organism>
<name>A0A067PFH3_9AGAM</name>